<dbReference type="EMBL" id="CDMY01000394">
    <property type="protein sequence ID" value="CEM09173.1"/>
    <property type="molecule type" value="Genomic_DNA"/>
</dbReference>
<dbReference type="FunCoup" id="A0A0G4F8V8">
    <property type="interactions" value="38"/>
</dbReference>
<gene>
    <name evidence="2" type="ORF">Vbra_21271</name>
</gene>
<accession>A0A0G4F8V8</accession>
<sequence>MALAVRSSRAFLQGRLTVAPLSQRISARWFGAYDGQPVTDAQLVKKDPDWVIEETNFCIGRIGFVRHKETDDMARRTLRIFDTQLPRMQTRLRDGTVIPAMGFYMDHIVDRPAPLHNFVEKPVLKYTWDETYDEAWEDVEGPVGGTKDPTEWPKAKPPKRTYPPEMNRASKPPPPGQGRMASASKPTAHDVGESKRTGIKSTAEQTREAIKKAAAEAREAVAEAMPSSKK</sequence>
<feature type="compositionally biased region" description="Basic and acidic residues" evidence="1">
    <location>
        <begin position="187"/>
        <end position="196"/>
    </location>
</feature>
<evidence type="ECO:0000313" key="3">
    <source>
        <dbReference type="Proteomes" id="UP000041254"/>
    </source>
</evidence>
<evidence type="ECO:0000256" key="1">
    <source>
        <dbReference type="SAM" id="MobiDB-lite"/>
    </source>
</evidence>
<feature type="region of interest" description="Disordered" evidence="1">
    <location>
        <begin position="138"/>
        <end position="230"/>
    </location>
</feature>
<name>A0A0G4F8V8_VITBC</name>
<proteinExistence type="predicted"/>
<dbReference type="AlphaFoldDB" id="A0A0G4F8V8"/>
<dbReference type="Proteomes" id="UP000041254">
    <property type="component" value="Unassembled WGS sequence"/>
</dbReference>
<feature type="compositionally biased region" description="Basic and acidic residues" evidence="1">
    <location>
        <begin position="205"/>
        <end position="221"/>
    </location>
</feature>
<evidence type="ECO:0000313" key="2">
    <source>
        <dbReference type="EMBL" id="CEM09173.1"/>
    </source>
</evidence>
<reference evidence="2 3" key="1">
    <citation type="submission" date="2014-11" db="EMBL/GenBank/DDBJ databases">
        <authorList>
            <person name="Zhu J."/>
            <person name="Qi W."/>
            <person name="Song R."/>
        </authorList>
    </citation>
    <scope>NUCLEOTIDE SEQUENCE [LARGE SCALE GENOMIC DNA]</scope>
</reference>
<dbReference type="OrthoDB" id="430536at2759"/>
<protein>
    <submittedName>
        <fullName evidence="2">Uncharacterized protein</fullName>
    </submittedName>
</protein>
<dbReference type="InParanoid" id="A0A0G4F8V8"/>
<dbReference type="PhylomeDB" id="A0A0G4F8V8"/>
<keyword evidence="3" id="KW-1185">Reference proteome</keyword>
<dbReference type="VEuPathDB" id="CryptoDB:Vbra_21271"/>
<organism evidence="2 3">
    <name type="scientific">Vitrella brassicaformis (strain CCMP3155)</name>
    <dbReference type="NCBI Taxonomy" id="1169540"/>
    <lineage>
        <taxon>Eukaryota</taxon>
        <taxon>Sar</taxon>
        <taxon>Alveolata</taxon>
        <taxon>Colpodellida</taxon>
        <taxon>Vitrellaceae</taxon>
        <taxon>Vitrella</taxon>
    </lineage>
</organism>